<feature type="region of interest" description="Disordered" evidence="1">
    <location>
        <begin position="219"/>
        <end position="264"/>
    </location>
</feature>
<dbReference type="AlphaFoldDB" id="A0A132NRE9"/>
<feature type="compositionally biased region" description="Basic and acidic residues" evidence="1">
    <location>
        <begin position="243"/>
        <end position="264"/>
    </location>
</feature>
<evidence type="ECO:0000256" key="1">
    <source>
        <dbReference type="SAM" id="MobiDB-lite"/>
    </source>
</evidence>
<feature type="compositionally biased region" description="Polar residues" evidence="1">
    <location>
        <begin position="7"/>
        <end position="21"/>
    </location>
</feature>
<dbReference type="VEuPathDB" id="GiardiaDB:QR46_3356"/>
<feature type="region of interest" description="Disordered" evidence="1">
    <location>
        <begin position="1"/>
        <end position="77"/>
    </location>
</feature>
<evidence type="ECO:0000313" key="3">
    <source>
        <dbReference type="Proteomes" id="UP000070089"/>
    </source>
</evidence>
<evidence type="ECO:0000313" key="2">
    <source>
        <dbReference type="EMBL" id="KWX12689.1"/>
    </source>
</evidence>
<protein>
    <submittedName>
        <fullName evidence="2">Uncharacterized protein</fullName>
    </submittedName>
</protein>
<dbReference type="OrthoDB" id="10255180at2759"/>
<comment type="caution">
    <text evidence="2">The sequence shown here is derived from an EMBL/GenBank/DDBJ whole genome shotgun (WGS) entry which is preliminary data.</text>
</comment>
<name>A0A132NRE9_GIAIN</name>
<dbReference type="EMBL" id="JXTI01000105">
    <property type="protein sequence ID" value="KWX12689.1"/>
    <property type="molecule type" value="Genomic_DNA"/>
</dbReference>
<feature type="compositionally biased region" description="Polar residues" evidence="1">
    <location>
        <begin position="29"/>
        <end position="40"/>
    </location>
</feature>
<accession>A0A132NRE9</accession>
<gene>
    <name evidence="2" type="ORF">QR46_3356</name>
</gene>
<sequence length="506" mass="57346">MADSDSSHSMNQVSDTSSGTQEPDDLNKEQSTISYLSPLSSEPVKDDSPQKLPFPGPLAEDSGNEDQELMSQPPGVITDSASEQSLAITEMYKQTKTTISPERRAALQALYQKHGSNQSALWYSAQTDIPRITMSKFITFMEHGLDLCNLSYRIPRKTGIAKVAKASPTPSSKGFRPEFFSVASPIQLNTVQTNLGSAILNRELSNIVLERKDEFVKRTAEDTGKTTESRKKQRNAKRSGVGPKEHIQKDRTLKQRHKQLEPQLDKVSKTGVLETTSHTLMRNRVETEQLRRNREDNRELLSNQITFIRIEHSPNLTSEAISELSDQEAKHVQIDFVERYRRALVEGRTAMFVSDDHYNMYLGGLESPIALSLLSLVSSDGDMFCELFLGLVSKEVIKKWVMHVLQMQFSDKAPLIIADHEVLSVLPNTLPSITYSHVLERLSPVRHMTEIWEQRVKFYGLLNTSQTVEHLMDQFSTEFLTLPQTSLLGKLAEIREHVWWNLYNPT</sequence>
<organism evidence="2 3">
    <name type="scientific">Giardia duodenalis assemblage B</name>
    <dbReference type="NCBI Taxonomy" id="1394984"/>
    <lineage>
        <taxon>Eukaryota</taxon>
        <taxon>Metamonada</taxon>
        <taxon>Diplomonadida</taxon>
        <taxon>Hexamitidae</taxon>
        <taxon>Giardiinae</taxon>
        <taxon>Giardia</taxon>
    </lineage>
</organism>
<reference evidence="2 3" key="1">
    <citation type="journal article" date="2015" name="Mol. Biochem. Parasitol.">
        <title>Identification of polymorphic genes for use in assemblage B genotyping assays through comparative genomics of multiple assemblage B Giardia duodenalis isolates.</title>
        <authorList>
            <person name="Wielinga C."/>
            <person name="Thompson R.C."/>
            <person name="Monis P."/>
            <person name="Ryan U."/>
        </authorList>
    </citation>
    <scope>NUCLEOTIDE SEQUENCE [LARGE SCALE GENOMIC DNA]</scope>
    <source>
        <strain evidence="2 3">BAH15c1</strain>
    </source>
</reference>
<dbReference type="Proteomes" id="UP000070089">
    <property type="component" value="Unassembled WGS sequence"/>
</dbReference>
<feature type="compositionally biased region" description="Basic and acidic residues" evidence="1">
    <location>
        <begin position="219"/>
        <end position="230"/>
    </location>
</feature>
<proteinExistence type="predicted"/>